<dbReference type="InterPro" id="IPR050483">
    <property type="entry name" value="CoA-transferase_III_domain"/>
</dbReference>
<dbReference type="STRING" id="407821.A0A087TWY3"/>
<accession>A0A087TWY3</accession>
<dbReference type="Pfam" id="PF02515">
    <property type="entry name" value="CoA_transf_3"/>
    <property type="match status" value="1"/>
</dbReference>
<evidence type="ECO:0000313" key="3">
    <source>
        <dbReference type="EMBL" id="KFM69622.1"/>
    </source>
</evidence>
<protein>
    <submittedName>
        <fullName evidence="3">CaiB/baiF CoA-transferase family protein</fullName>
    </submittedName>
</protein>
<feature type="non-terminal residue" evidence="3">
    <location>
        <position position="417"/>
    </location>
</feature>
<dbReference type="AlphaFoldDB" id="A0A087TWY3"/>
<keyword evidence="2 3" id="KW-0808">Transferase</keyword>
<dbReference type="PANTHER" id="PTHR48207">
    <property type="entry name" value="SUCCINATE--HYDROXYMETHYLGLUTARATE COA-TRANSFERASE"/>
    <property type="match status" value="1"/>
</dbReference>
<dbReference type="Proteomes" id="UP000054359">
    <property type="component" value="Unassembled WGS sequence"/>
</dbReference>
<dbReference type="OMA" id="IIAGPYC"/>
<name>A0A087TWY3_STEMI</name>
<dbReference type="OrthoDB" id="5863171at2759"/>
<organism evidence="3 4">
    <name type="scientific">Stegodyphus mimosarum</name>
    <name type="common">African social velvet spider</name>
    <dbReference type="NCBI Taxonomy" id="407821"/>
    <lineage>
        <taxon>Eukaryota</taxon>
        <taxon>Metazoa</taxon>
        <taxon>Ecdysozoa</taxon>
        <taxon>Arthropoda</taxon>
        <taxon>Chelicerata</taxon>
        <taxon>Arachnida</taxon>
        <taxon>Araneae</taxon>
        <taxon>Araneomorphae</taxon>
        <taxon>Entelegynae</taxon>
        <taxon>Eresoidea</taxon>
        <taxon>Eresidae</taxon>
        <taxon>Stegodyphus</taxon>
    </lineage>
</organism>
<keyword evidence="4" id="KW-1185">Reference proteome</keyword>
<proteinExistence type="inferred from homology"/>
<evidence type="ECO:0000256" key="2">
    <source>
        <dbReference type="ARBA" id="ARBA00022679"/>
    </source>
</evidence>
<dbReference type="InterPro" id="IPR003673">
    <property type="entry name" value="CoA-Trfase_fam_III"/>
</dbReference>
<sequence length="417" mass="45670">MHSFAVKLCRYEMNFLKISHRFSSVGYIQNAQLDGPLSGIRILDLTRILAGPFCTMILGDLGAEVIKVENPDGGDETRNWGPPFLNGESAYFMSVNRNKKSIAINMKTPQGRDLIKKLAMESDVLVENFVPGKLSSFKLDFESLHPVAPHLVYCSITGYGASGPYRDRAGYDVIAASVGGLLNITGPENGEPCKVGVAVTDLATGLYAHGAIIAALLQRLKTGKGQKIDCNLLSTQVSLLANIGSNYLIAGQEAKRWGTSHESIVPYQTFQTKNGFITVGAGSNKQFKVLCERLNVKHFVDHPLFRTNKDRVKNRKLLVSKLAEIFLSNTTQYWLEIFEGSGIPYGPVNNMEGVFNDPQVLHNEMVIDMVHSHAGKIKLAGPAVKYSSCSNKVKSPPPLLAEHADVILSEILSYSKE</sequence>
<dbReference type="InterPro" id="IPR044855">
    <property type="entry name" value="CoA-Trfase_III_dom3_sf"/>
</dbReference>
<dbReference type="Gene3D" id="3.30.1540.10">
    <property type="entry name" value="formyl-coa transferase, domain 3"/>
    <property type="match status" value="1"/>
</dbReference>
<dbReference type="InterPro" id="IPR023606">
    <property type="entry name" value="CoA-Trfase_III_dom_1_sf"/>
</dbReference>
<dbReference type="EMBL" id="KK117123">
    <property type="protein sequence ID" value="KFM69622.1"/>
    <property type="molecule type" value="Genomic_DNA"/>
</dbReference>
<dbReference type="PANTHER" id="PTHR48207:SF3">
    <property type="entry name" value="SUCCINATE--HYDROXYMETHYLGLUTARATE COA-TRANSFERASE"/>
    <property type="match status" value="1"/>
</dbReference>
<dbReference type="Gene3D" id="3.40.50.10540">
    <property type="entry name" value="Crotonobetainyl-coa:carnitine coa-transferase, domain 1"/>
    <property type="match status" value="1"/>
</dbReference>
<evidence type="ECO:0000256" key="1">
    <source>
        <dbReference type="ARBA" id="ARBA00008383"/>
    </source>
</evidence>
<dbReference type="GO" id="GO:0005739">
    <property type="term" value="C:mitochondrion"/>
    <property type="evidence" value="ECO:0007669"/>
    <property type="project" value="TreeGrafter"/>
</dbReference>
<dbReference type="SUPFAM" id="SSF89796">
    <property type="entry name" value="CoA-transferase family III (CaiB/BaiF)"/>
    <property type="match status" value="1"/>
</dbReference>
<dbReference type="GO" id="GO:0047369">
    <property type="term" value="F:succinate-hydroxymethylglutarate CoA-transferase activity"/>
    <property type="evidence" value="ECO:0007669"/>
    <property type="project" value="TreeGrafter"/>
</dbReference>
<evidence type="ECO:0000313" key="4">
    <source>
        <dbReference type="Proteomes" id="UP000054359"/>
    </source>
</evidence>
<dbReference type="FunFam" id="3.40.50.10540:FF:000005">
    <property type="entry name" value="succinate--hydroxymethylglutarate CoA-transferase isoform X1"/>
    <property type="match status" value="1"/>
</dbReference>
<gene>
    <name evidence="3" type="ORF">X975_15275</name>
</gene>
<reference evidence="3 4" key="1">
    <citation type="submission" date="2013-11" db="EMBL/GenBank/DDBJ databases">
        <title>Genome sequencing of Stegodyphus mimosarum.</title>
        <authorList>
            <person name="Bechsgaard J."/>
        </authorList>
    </citation>
    <scope>NUCLEOTIDE SEQUENCE [LARGE SCALE GENOMIC DNA]</scope>
</reference>
<comment type="similarity">
    <text evidence="1">Belongs to the CoA-transferase III family.</text>
</comment>